<organism evidence="2">
    <name type="scientific">Guillardia theta (strain CCMP2712)</name>
    <name type="common">Cryptophyte</name>
    <dbReference type="NCBI Taxonomy" id="905079"/>
    <lineage>
        <taxon>Eukaryota</taxon>
        <taxon>Cryptophyceae</taxon>
        <taxon>Pyrenomonadales</taxon>
        <taxon>Geminigeraceae</taxon>
        <taxon>Guillardia</taxon>
    </lineage>
</organism>
<evidence type="ECO:0000256" key="1">
    <source>
        <dbReference type="SAM" id="MobiDB-lite"/>
    </source>
</evidence>
<name>L1JFG3_GUITC</name>
<dbReference type="GeneID" id="17303598"/>
<feature type="compositionally biased region" description="Basic and acidic residues" evidence="1">
    <location>
        <begin position="134"/>
        <end position="152"/>
    </location>
</feature>
<evidence type="ECO:0000313" key="4">
    <source>
        <dbReference type="Proteomes" id="UP000011087"/>
    </source>
</evidence>
<accession>L1JFG3</accession>
<feature type="compositionally biased region" description="Basic residues" evidence="1">
    <location>
        <begin position="153"/>
        <end position="163"/>
    </location>
</feature>
<dbReference type="Proteomes" id="UP000011087">
    <property type="component" value="Unassembled WGS sequence"/>
</dbReference>
<sequence length="163" mass="17485">MNGMNGRLAPNGGGAWPMFMPPYAGGPLGDGMEYGYGVAKAGYPAYGQYGGEPMGRGFDNAGEVEMINGGYSDMMNARPPSGKPLQEERMVGRGQVGGAFKFPPIGAGSEPMRQDAKGGSKERKLRVGKTANEGSERERLGGKDSRQQDLRMRHEKKKVPSRQ</sequence>
<dbReference type="KEGG" id="gtt:GUITHDRAFT_152220"/>
<keyword evidence="4" id="KW-1185">Reference proteome</keyword>
<dbReference type="RefSeq" id="XP_005833805.1">
    <property type="nucleotide sequence ID" value="XM_005833748.1"/>
</dbReference>
<gene>
    <name evidence="2" type="ORF">GUITHDRAFT_152220</name>
</gene>
<dbReference type="PaxDb" id="55529-EKX46825"/>
<reference evidence="3" key="3">
    <citation type="submission" date="2016-03" db="UniProtKB">
        <authorList>
            <consortium name="EnsemblProtists"/>
        </authorList>
    </citation>
    <scope>IDENTIFICATION</scope>
</reference>
<reference evidence="2 4" key="1">
    <citation type="journal article" date="2012" name="Nature">
        <title>Algal genomes reveal evolutionary mosaicism and the fate of nucleomorphs.</title>
        <authorList>
            <consortium name="DOE Joint Genome Institute"/>
            <person name="Curtis B.A."/>
            <person name="Tanifuji G."/>
            <person name="Burki F."/>
            <person name="Gruber A."/>
            <person name="Irimia M."/>
            <person name="Maruyama S."/>
            <person name="Arias M.C."/>
            <person name="Ball S.G."/>
            <person name="Gile G.H."/>
            <person name="Hirakawa Y."/>
            <person name="Hopkins J.F."/>
            <person name="Kuo A."/>
            <person name="Rensing S.A."/>
            <person name="Schmutz J."/>
            <person name="Symeonidi A."/>
            <person name="Elias M."/>
            <person name="Eveleigh R.J."/>
            <person name="Herman E.K."/>
            <person name="Klute M.J."/>
            <person name="Nakayama T."/>
            <person name="Obornik M."/>
            <person name="Reyes-Prieto A."/>
            <person name="Armbrust E.V."/>
            <person name="Aves S.J."/>
            <person name="Beiko R.G."/>
            <person name="Coutinho P."/>
            <person name="Dacks J.B."/>
            <person name="Durnford D.G."/>
            <person name="Fast N.M."/>
            <person name="Green B.R."/>
            <person name="Grisdale C.J."/>
            <person name="Hempel F."/>
            <person name="Henrissat B."/>
            <person name="Hoppner M.P."/>
            <person name="Ishida K."/>
            <person name="Kim E."/>
            <person name="Koreny L."/>
            <person name="Kroth P.G."/>
            <person name="Liu Y."/>
            <person name="Malik S.B."/>
            <person name="Maier U.G."/>
            <person name="McRose D."/>
            <person name="Mock T."/>
            <person name="Neilson J.A."/>
            <person name="Onodera N.T."/>
            <person name="Poole A.M."/>
            <person name="Pritham E.J."/>
            <person name="Richards T.A."/>
            <person name="Rocap G."/>
            <person name="Roy S.W."/>
            <person name="Sarai C."/>
            <person name="Schaack S."/>
            <person name="Shirato S."/>
            <person name="Slamovits C.H."/>
            <person name="Spencer D.F."/>
            <person name="Suzuki S."/>
            <person name="Worden A.Z."/>
            <person name="Zauner S."/>
            <person name="Barry K."/>
            <person name="Bell C."/>
            <person name="Bharti A.K."/>
            <person name="Crow J.A."/>
            <person name="Grimwood J."/>
            <person name="Kramer R."/>
            <person name="Lindquist E."/>
            <person name="Lucas S."/>
            <person name="Salamov A."/>
            <person name="McFadden G.I."/>
            <person name="Lane C.E."/>
            <person name="Keeling P.J."/>
            <person name="Gray M.W."/>
            <person name="Grigoriev I.V."/>
            <person name="Archibald J.M."/>
        </authorList>
    </citation>
    <scope>NUCLEOTIDE SEQUENCE</scope>
    <source>
        <strain evidence="2 4">CCMP2712</strain>
    </source>
</reference>
<proteinExistence type="predicted"/>
<feature type="compositionally biased region" description="Basic and acidic residues" evidence="1">
    <location>
        <begin position="112"/>
        <end position="122"/>
    </location>
</feature>
<dbReference type="EnsemblProtists" id="EKX46825">
    <property type="protein sequence ID" value="EKX46825"/>
    <property type="gene ID" value="GUITHDRAFT_152220"/>
</dbReference>
<feature type="region of interest" description="Disordered" evidence="1">
    <location>
        <begin position="96"/>
        <end position="163"/>
    </location>
</feature>
<dbReference type="EMBL" id="JH992992">
    <property type="protein sequence ID" value="EKX46825.1"/>
    <property type="molecule type" value="Genomic_DNA"/>
</dbReference>
<evidence type="ECO:0000313" key="2">
    <source>
        <dbReference type="EMBL" id="EKX46825.1"/>
    </source>
</evidence>
<dbReference type="HOGENOM" id="CLU_1630177_0_0_1"/>
<reference evidence="4" key="2">
    <citation type="submission" date="2012-11" db="EMBL/GenBank/DDBJ databases">
        <authorList>
            <person name="Kuo A."/>
            <person name="Curtis B.A."/>
            <person name="Tanifuji G."/>
            <person name="Burki F."/>
            <person name="Gruber A."/>
            <person name="Irimia M."/>
            <person name="Maruyama S."/>
            <person name="Arias M.C."/>
            <person name="Ball S.G."/>
            <person name="Gile G.H."/>
            <person name="Hirakawa Y."/>
            <person name="Hopkins J.F."/>
            <person name="Rensing S.A."/>
            <person name="Schmutz J."/>
            <person name="Symeonidi A."/>
            <person name="Elias M."/>
            <person name="Eveleigh R.J."/>
            <person name="Herman E.K."/>
            <person name="Klute M.J."/>
            <person name="Nakayama T."/>
            <person name="Obornik M."/>
            <person name="Reyes-Prieto A."/>
            <person name="Armbrust E.V."/>
            <person name="Aves S.J."/>
            <person name="Beiko R.G."/>
            <person name="Coutinho P."/>
            <person name="Dacks J.B."/>
            <person name="Durnford D.G."/>
            <person name="Fast N.M."/>
            <person name="Green B.R."/>
            <person name="Grisdale C."/>
            <person name="Hempe F."/>
            <person name="Henrissat B."/>
            <person name="Hoppner M.P."/>
            <person name="Ishida K.-I."/>
            <person name="Kim E."/>
            <person name="Koreny L."/>
            <person name="Kroth P.G."/>
            <person name="Liu Y."/>
            <person name="Malik S.-B."/>
            <person name="Maier U.G."/>
            <person name="McRose D."/>
            <person name="Mock T."/>
            <person name="Neilson J.A."/>
            <person name="Onodera N.T."/>
            <person name="Poole A.M."/>
            <person name="Pritham E.J."/>
            <person name="Richards T.A."/>
            <person name="Rocap G."/>
            <person name="Roy S.W."/>
            <person name="Sarai C."/>
            <person name="Schaack S."/>
            <person name="Shirato S."/>
            <person name="Slamovits C.H."/>
            <person name="Spencer D.F."/>
            <person name="Suzuki S."/>
            <person name="Worden A.Z."/>
            <person name="Zauner S."/>
            <person name="Barry K."/>
            <person name="Bell C."/>
            <person name="Bharti A.K."/>
            <person name="Crow J.A."/>
            <person name="Grimwood J."/>
            <person name="Kramer R."/>
            <person name="Lindquist E."/>
            <person name="Lucas S."/>
            <person name="Salamov A."/>
            <person name="McFadden G.I."/>
            <person name="Lane C.E."/>
            <person name="Keeling P.J."/>
            <person name="Gray M.W."/>
            <person name="Grigoriev I.V."/>
            <person name="Archibald J.M."/>
        </authorList>
    </citation>
    <scope>NUCLEOTIDE SEQUENCE</scope>
    <source>
        <strain evidence="4">CCMP2712</strain>
    </source>
</reference>
<dbReference type="AlphaFoldDB" id="L1JFG3"/>
<evidence type="ECO:0000313" key="3">
    <source>
        <dbReference type="EnsemblProtists" id="EKX46825"/>
    </source>
</evidence>
<protein>
    <submittedName>
        <fullName evidence="2 3">Uncharacterized protein</fullName>
    </submittedName>
</protein>